<dbReference type="InterPro" id="IPR005674">
    <property type="entry name" value="CocE/Ser_esterase"/>
</dbReference>
<dbReference type="Proteomes" id="UP000054342">
    <property type="component" value="Unassembled WGS sequence"/>
</dbReference>
<keyword evidence="3" id="KW-1185">Reference proteome</keyword>
<proteinExistence type="predicted"/>
<dbReference type="AlphaFoldDB" id="A0A0D2EVH5"/>
<gene>
    <name evidence="2" type="ORF">PV05_03263</name>
</gene>
<feature type="domain" description="Xaa-Pro dipeptidyl-peptidase C-terminal" evidence="1">
    <location>
        <begin position="59"/>
        <end position="260"/>
    </location>
</feature>
<dbReference type="GeneID" id="25325171"/>
<dbReference type="HOGENOM" id="CLU_1034521_0_0_1"/>
<dbReference type="Pfam" id="PF08530">
    <property type="entry name" value="PepX_C"/>
    <property type="match status" value="1"/>
</dbReference>
<dbReference type="SMART" id="SM00939">
    <property type="entry name" value="PepX_C"/>
    <property type="match status" value="1"/>
</dbReference>
<evidence type="ECO:0000313" key="3">
    <source>
        <dbReference type="Proteomes" id="UP000054342"/>
    </source>
</evidence>
<dbReference type="InterPro" id="IPR013736">
    <property type="entry name" value="Xaa-Pro_dipept_C"/>
</dbReference>
<protein>
    <recommendedName>
        <fullName evidence="1">Xaa-Pro dipeptidyl-peptidase C-terminal domain-containing protein</fullName>
    </recommendedName>
</protein>
<dbReference type="PANTHER" id="PTHR43056:SF10">
    <property type="entry name" value="COCE_NOND FAMILY, PUTATIVE (AFU_ORTHOLOGUE AFUA_7G00600)-RELATED"/>
    <property type="match status" value="1"/>
</dbReference>
<dbReference type="GO" id="GO:0008239">
    <property type="term" value="F:dipeptidyl-peptidase activity"/>
    <property type="evidence" value="ECO:0007669"/>
    <property type="project" value="InterPro"/>
</dbReference>
<dbReference type="PANTHER" id="PTHR43056">
    <property type="entry name" value="PEPTIDASE S9 PROLYL OLIGOPEPTIDASE"/>
    <property type="match status" value="1"/>
</dbReference>
<dbReference type="Gene3D" id="3.40.50.1820">
    <property type="entry name" value="alpha/beta hydrolase"/>
    <property type="match status" value="1"/>
</dbReference>
<evidence type="ECO:0000259" key="1">
    <source>
        <dbReference type="SMART" id="SM00939"/>
    </source>
</evidence>
<dbReference type="EMBL" id="KN847318">
    <property type="protein sequence ID" value="KIW58765.1"/>
    <property type="molecule type" value="Genomic_DNA"/>
</dbReference>
<dbReference type="InterPro" id="IPR008979">
    <property type="entry name" value="Galactose-bd-like_sf"/>
</dbReference>
<dbReference type="InterPro" id="IPR029058">
    <property type="entry name" value="AB_hydrolase_fold"/>
</dbReference>
<dbReference type="RefSeq" id="XP_013319349.1">
    <property type="nucleotide sequence ID" value="XM_013463895.1"/>
</dbReference>
<sequence>MPNPIQDIATVDNDSFPYILEKNVSIPLKRSSGVVRANVYRPKSSTTEPVPVLVTYVPYGKDIYYGEQVDFQVQSFSELNPEQNSAHSAWETPDPGYWTSVGYAVVRVDERDLGQSPGLLDTMSKSASEAFFDAVEWAAEQPWSSGTAGDPVPLTKGWLRVSLRKVNAAHRRHRDYLPYRDCCKSDVQPVLPGEAYTVDVEVWPTNVVLEEGSQLVLEVSSGDTQGSGIFTHGGRNDRTEQRFGGMNHICFGPDYDNYITLPVVPPKIA</sequence>
<dbReference type="InterPro" id="IPR050585">
    <property type="entry name" value="Xaa-Pro_dipeptidyl-ppase/CocE"/>
</dbReference>
<evidence type="ECO:0000313" key="2">
    <source>
        <dbReference type="EMBL" id="KIW58765.1"/>
    </source>
</evidence>
<organism evidence="2 3">
    <name type="scientific">Exophiala xenobiotica</name>
    <dbReference type="NCBI Taxonomy" id="348802"/>
    <lineage>
        <taxon>Eukaryota</taxon>
        <taxon>Fungi</taxon>
        <taxon>Dikarya</taxon>
        <taxon>Ascomycota</taxon>
        <taxon>Pezizomycotina</taxon>
        <taxon>Eurotiomycetes</taxon>
        <taxon>Chaetothyriomycetidae</taxon>
        <taxon>Chaetothyriales</taxon>
        <taxon>Herpotrichiellaceae</taxon>
        <taxon>Exophiala</taxon>
    </lineage>
</organism>
<reference evidence="2 3" key="1">
    <citation type="submission" date="2015-01" db="EMBL/GenBank/DDBJ databases">
        <title>The Genome Sequence of Exophiala xenobiotica CBS118157.</title>
        <authorList>
            <consortium name="The Broad Institute Genomics Platform"/>
            <person name="Cuomo C."/>
            <person name="de Hoog S."/>
            <person name="Gorbushina A."/>
            <person name="Stielow B."/>
            <person name="Teixiera M."/>
            <person name="Abouelleil A."/>
            <person name="Chapman S.B."/>
            <person name="Priest M."/>
            <person name="Young S.K."/>
            <person name="Wortman J."/>
            <person name="Nusbaum C."/>
            <person name="Birren B."/>
        </authorList>
    </citation>
    <scope>NUCLEOTIDE SEQUENCE [LARGE SCALE GENOMIC DNA]</scope>
    <source>
        <strain evidence="2 3">CBS 118157</strain>
    </source>
</reference>
<dbReference type="NCBIfam" id="TIGR00976">
    <property type="entry name" value="CocE_NonD"/>
    <property type="match status" value="1"/>
</dbReference>
<dbReference type="STRING" id="348802.A0A0D2EVH5"/>
<dbReference type="SUPFAM" id="SSF53474">
    <property type="entry name" value="alpha/beta-Hydrolases"/>
    <property type="match status" value="1"/>
</dbReference>
<dbReference type="SUPFAM" id="SSF49785">
    <property type="entry name" value="Galactose-binding domain-like"/>
    <property type="match status" value="1"/>
</dbReference>
<name>A0A0D2EVH5_9EURO</name>
<accession>A0A0D2EVH5</accession>
<dbReference type="OrthoDB" id="416441at2759"/>